<protein>
    <submittedName>
        <fullName evidence="1">Uncharacterized protein</fullName>
    </submittedName>
</protein>
<proteinExistence type="predicted"/>
<sequence length="60" mass="6991">MDRLCRFPEFLWVSVVLAERIGTKDMEKTRGMNEQAERSGPKGLQDDFTLCQNENYSSMM</sequence>
<dbReference type="EMBL" id="LS423452">
    <property type="protein sequence ID" value="SPS04971.1"/>
    <property type="molecule type" value="Genomic_DNA"/>
</dbReference>
<gene>
    <name evidence="1" type="ORF">NITFAB_0560</name>
</gene>
<reference evidence="1" key="1">
    <citation type="submission" date="2018-05" db="EMBL/GenBank/DDBJ databases">
        <authorList>
            <person name="Lanie J.A."/>
            <person name="Ng W.-L."/>
            <person name="Kazmierczak K.M."/>
            <person name="Andrzejewski T.M."/>
            <person name="Davidsen T.M."/>
            <person name="Wayne K.J."/>
            <person name="Tettelin H."/>
            <person name="Glass J.I."/>
            <person name="Rusch D."/>
            <person name="Podicherti R."/>
            <person name="Tsui H.-C.T."/>
            <person name="Winkler M.E."/>
        </authorList>
    </citation>
    <scope>NUCLEOTIDE SEQUENCE</scope>
    <source>
        <strain evidence="1">KNB</strain>
    </source>
</reference>
<evidence type="ECO:0000313" key="1">
    <source>
        <dbReference type="EMBL" id="SPS04971.1"/>
    </source>
</evidence>
<organism evidence="1">
    <name type="scientific">Candidatus Nitrotoga fabula</name>
    <dbReference type="NCBI Taxonomy" id="2182327"/>
    <lineage>
        <taxon>Bacteria</taxon>
        <taxon>Pseudomonadati</taxon>
        <taxon>Pseudomonadota</taxon>
        <taxon>Betaproteobacteria</taxon>
        <taxon>Nitrosomonadales</taxon>
        <taxon>Gallionellaceae</taxon>
        <taxon>Candidatus Nitrotoga</taxon>
    </lineage>
</organism>
<dbReference type="AlphaFoldDB" id="A0A2X0SC30"/>
<name>A0A2X0SC30_9PROT</name>
<accession>A0A2X0SC30</accession>